<dbReference type="SUPFAM" id="SSF55811">
    <property type="entry name" value="Nudix"/>
    <property type="match status" value="1"/>
</dbReference>
<evidence type="ECO:0000256" key="16">
    <source>
        <dbReference type="ARBA" id="ARBA00042798"/>
    </source>
</evidence>
<dbReference type="EC" id="3.6.1.55" evidence="12"/>
<evidence type="ECO:0000256" key="10">
    <source>
        <dbReference type="ARBA" id="ARBA00035861"/>
    </source>
</evidence>
<evidence type="ECO:0000256" key="1">
    <source>
        <dbReference type="ARBA" id="ARBA00001946"/>
    </source>
</evidence>
<comment type="caution">
    <text evidence="18">The sequence shown here is derived from an EMBL/GenBank/DDBJ whole genome shotgun (WGS) entry which is preliminary data.</text>
</comment>
<evidence type="ECO:0000313" key="19">
    <source>
        <dbReference type="Proteomes" id="UP000182800"/>
    </source>
</evidence>
<dbReference type="Gene3D" id="3.90.79.10">
    <property type="entry name" value="Nucleoside Triphosphate Pyrophosphohydrolase"/>
    <property type="match status" value="1"/>
</dbReference>
<evidence type="ECO:0000259" key="17">
    <source>
        <dbReference type="PROSITE" id="PS51462"/>
    </source>
</evidence>
<feature type="domain" description="Nudix hydrolase" evidence="17">
    <location>
        <begin position="11"/>
        <end position="133"/>
    </location>
</feature>
<accession>A0ABY0KAH3</accession>
<dbReference type="InterPro" id="IPR047127">
    <property type="entry name" value="MutT-like"/>
</dbReference>
<keyword evidence="9" id="KW-0234">DNA repair</keyword>
<evidence type="ECO:0000256" key="8">
    <source>
        <dbReference type="ARBA" id="ARBA00022842"/>
    </source>
</evidence>
<organism evidence="18 19">
    <name type="scientific">Saliniramus fredricksonii</name>
    <dbReference type="NCBI Taxonomy" id="1653334"/>
    <lineage>
        <taxon>Bacteria</taxon>
        <taxon>Pseudomonadati</taxon>
        <taxon>Pseudomonadota</taxon>
        <taxon>Alphaproteobacteria</taxon>
        <taxon>Hyphomicrobiales</taxon>
        <taxon>Salinarimonadaceae</taxon>
        <taxon>Saliniramus</taxon>
    </lineage>
</organism>
<evidence type="ECO:0000256" key="9">
    <source>
        <dbReference type="ARBA" id="ARBA00023204"/>
    </source>
</evidence>
<proteinExistence type="inferred from homology"/>
<comment type="cofactor">
    <cofactor evidence="1">
        <name>Mg(2+)</name>
        <dbReference type="ChEBI" id="CHEBI:18420"/>
    </cofactor>
</comment>
<keyword evidence="4" id="KW-0235">DNA replication</keyword>
<evidence type="ECO:0000256" key="6">
    <source>
        <dbReference type="ARBA" id="ARBA00022763"/>
    </source>
</evidence>
<evidence type="ECO:0000256" key="14">
    <source>
        <dbReference type="ARBA" id="ARBA00041592"/>
    </source>
</evidence>
<keyword evidence="8" id="KW-0460">Magnesium</keyword>
<evidence type="ECO:0000256" key="15">
    <source>
        <dbReference type="ARBA" id="ARBA00041979"/>
    </source>
</evidence>
<dbReference type="PANTHER" id="PTHR47707">
    <property type="entry name" value="8-OXO-DGTP DIPHOSPHATASE"/>
    <property type="match status" value="1"/>
</dbReference>
<keyword evidence="5" id="KW-0479">Metal-binding</keyword>
<dbReference type="Proteomes" id="UP000182800">
    <property type="component" value="Unassembled WGS sequence"/>
</dbReference>
<dbReference type="InterPro" id="IPR000086">
    <property type="entry name" value="NUDIX_hydrolase_dom"/>
</dbReference>
<dbReference type="Pfam" id="PF00293">
    <property type="entry name" value="NUDIX"/>
    <property type="match status" value="1"/>
</dbReference>
<dbReference type="PANTHER" id="PTHR47707:SF1">
    <property type="entry name" value="NUDIX HYDROLASE FAMILY PROTEIN"/>
    <property type="match status" value="1"/>
</dbReference>
<dbReference type="PROSITE" id="PS51462">
    <property type="entry name" value="NUDIX"/>
    <property type="match status" value="1"/>
</dbReference>
<dbReference type="InterPro" id="IPR020084">
    <property type="entry name" value="NUDIX_hydrolase_CS"/>
</dbReference>
<evidence type="ECO:0000256" key="4">
    <source>
        <dbReference type="ARBA" id="ARBA00022705"/>
    </source>
</evidence>
<comment type="catalytic activity">
    <reaction evidence="11">
        <text>8-oxo-GTP + H2O = 8-oxo-GMP + diphosphate + H(+)</text>
        <dbReference type="Rhea" id="RHEA:67616"/>
        <dbReference type="ChEBI" id="CHEBI:15377"/>
        <dbReference type="ChEBI" id="CHEBI:15378"/>
        <dbReference type="ChEBI" id="CHEBI:33019"/>
        <dbReference type="ChEBI" id="CHEBI:143553"/>
        <dbReference type="ChEBI" id="CHEBI:145694"/>
    </reaction>
</comment>
<evidence type="ECO:0000256" key="2">
    <source>
        <dbReference type="ARBA" id="ARBA00005582"/>
    </source>
</evidence>
<keyword evidence="3" id="KW-0515">Mutator protein</keyword>
<evidence type="ECO:0000256" key="5">
    <source>
        <dbReference type="ARBA" id="ARBA00022723"/>
    </source>
</evidence>
<evidence type="ECO:0000256" key="7">
    <source>
        <dbReference type="ARBA" id="ARBA00022801"/>
    </source>
</evidence>
<keyword evidence="19" id="KW-1185">Reference proteome</keyword>
<evidence type="ECO:0000256" key="12">
    <source>
        <dbReference type="ARBA" id="ARBA00038905"/>
    </source>
</evidence>
<dbReference type="PROSITE" id="PS00893">
    <property type="entry name" value="NUDIX_BOX"/>
    <property type="match status" value="1"/>
</dbReference>
<dbReference type="InterPro" id="IPR015797">
    <property type="entry name" value="NUDIX_hydrolase-like_dom_sf"/>
</dbReference>
<keyword evidence="6" id="KW-0227">DNA damage</keyword>
<keyword evidence="7" id="KW-0378">Hydrolase</keyword>
<evidence type="ECO:0000256" key="11">
    <source>
        <dbReference type="ARBA" id="ARBA00036904"/>
    </source>
</evidence>
<evidence type="ECO:0000256" key="13">
    <source>
        <dbReference type="ARBA" id="ARBA00040794"/>
    </source>
</evidence>
<protein>
    <recommendedName>
        <fullName evidence="13">8-oxo-dGTP diphosphatase</fullName>
        <ecNumber evidence="12">3.6.1.55</ecNumber>
    </recommendedName>
    <alternativeName>
        <fullName evidence="16">7,8-dihydro-8-oxoguanine-triphosphatase</fullName>
    </alternativeName>
    <alternativeName>
        <fullName evidence="15">Mutator protein MutT</fullName>
    </alternativeName>
    <alternativeName>
        <fullName evidence="14">dGTP pyrophosphohydrolase</fullName>
    </alternativeName>
</protein>
<dbReference type="EMBL" id="FMBM01000002">
    <property type="protein sequence ID" value="SCC80190.1"/>
    <property type="molecule type" value="Genomic_DNA"/>
</dbReference>
<gene>
    <name evidence="18" type="ORF">GA0071312_1336</name>
</gene>
<comment type="similarity">
    <text evidence="2">Belongs to the Nudix hydrolase family.</text>
</comment>
<evidence type="ECO:0000313" key="18">
    <source>
        <dbReference type="EMBL" id="SCC80190.1"/>
    </source>
</evidence>
<name>A0ABY0KAH3_9HYPH</name>
<dbReference type="CDD" id="cd04690">
    <property type="entry name" value="NUDIX_Hydrolase"/>
    <property type="match status" value="1"/>
</dbReference>
<comment type="catalytic activity">
    <reaction evidence="10">
        <text>8-oxo-dGTP + H2O = 8-oxo-dGMP + diphosphate + H(+)</text>
        <dbReference type="Rhea" id="RHEA:31575"/>
        <dbReference type="ChEBI" id="CHEBI:15377"/>
        <dbReference type="ChEBI" id="CHEBI:15378"/>
        <dbReference type="ChEBI" id="CHEBI:33019"/>
        <dbReference type="ChEBI" id="CHEBI:63224"/>
        <dbReference type="ChEBI" id="CHEBI:77896"/>
        <dbReference type="EC" id="3.6.1.55"/>
    </reaction>
</comment>
<reference evidence="18 19" key="1">
    <citation type="submission" date="2016-08" db="EMBL/GenBank/DDBJ databases">
        <authorList>
            <person name="Varghese N."/>
            <person name="Submissions Spin"/>
        </authorList>
    </citation>
    <scope>NUCLEOTIDE SEQUENCE [LARGE SCALE GENOMIC DNA]</scope>
    <source>
        <strain evidence="18 19">HL-109</strain>
    </source>
</reference>
<evidence type="ECO:0000256" key="3">
    <source>
        <dbReference type="ARBA" id="ARBA00022457"/>
    </source>
</evidence>
<sequence length="139" mass="16056">MRVKRVKMDALLMEKCAAIIIREKTLLVVRKRFTNIFISPGGKIEPGETQIQCLRREVAEEIGVEISDALYFDSFEREAAFDHKIIIIHAWFVSVYGECYPNSEIEEIRWVNGKTRVPIASIFKDCVIPRLLAQDLIDE</sequence>